<name>S7XBA0_STRMT</name>
<reference evidence="1 2" key="1">
    <citation type="submission" date="2013-06" db="EMBL/GenBank/DDBJ databases">
        <title>Genome sequencing of Streptococcus mitis strains.</title>
        <authorList>
            <person name="Ikryannikova L.N."/>
            <person name="Ilina E.N."/>
            <person name="Kostryukova E.S."/>
            <person name="Semashko T.A."/>
            <person name="Savinova T.A."/>
            <person name="Karpova I.Y."/>
            <person name="Larin A.K."/>
            <person name="Ischenko D.S."/>
            <person name="Dubovickaya V.A."/>
            <person name="Sidorenko S.V."/>
            <person name="Govorun V.M."/>
        </authorList>
    </citation>
    <scope>NUCLEOTIDE SEQUENCE [LARGE SCALE GENOMIC DNA]</scope>
    <source>
        <strain evidence="1 2">18/56</strain>
    </source>
</reference>
<sequence>MIEVTKMDITVLDEREFSRQLKQNNQRAFLKMIENYEKFIAPIMRAQGYKRINQKERTVIFSFGEMTFSRSRWKKDDTIRIPVDEKLGLEPRSRFSQELLYQVTKLANFMPYRKVVSVMEMLKEIYITKNTVQHALDMAGELLAEKEEYDSLISFRLV</sequence>
<dbReference type="Proteomes" id="UP000014970">
    <property type="component" value="Unassembled WGS sequence"/>
</dbReference>
<comment type="caution">
    <text evidence="1">The sequence shown here is derived from an EMBL/GenBank/DDBJ whole genome shotgun (WGS) entry which is preliminary data.</text>
</comment>
<dbReference type="AlphaFoldDB" id="S7XBA0"/>
<evidence type="ECO:0000313" key="1">
    <source>
        <dbReference type="EMBL" id="EPR92811.1"/>
    </source>
</evidence>
<proteinExistence type="predicted"/>
<accession>S7XBA0</accession>
<protein>
    <submittedName>
        <fullName evidence="1">Uncharacterized protein</fullName>
    </submittedName>
</protein>
<evidence type="ECO:0000313" key="2">
    <source>
        <dbReference type="Proteomes" id="UP000014970"/>
    </source>
</evidence>
<organism evidence="1 2">
    <name type="scientific">Streptococcus mitis 18/56</name>
    <dbReference type="NCBI Taxonomy" id="1340485"/>
    <lineage>
        <taxon>Bacteria</taxon>
        <taxon>Bacillati</taxon>
        <taxon>Bacillota</taxon>
        <taxon>Bacilli</taxon>
        <taxon>Lactobacillales</taxon>
        <taxon>Streptococcaceae</taxon>
        <taxon>Streptococcus</taxon>
        <taxon>Streptococcus mitis group</taxon>
    </lineage>
</organism>
<dbReference type="EMBL" id="ATAA01000036">
    <property type="protein sequence ID" value="EPR92811.1"/>
    <property type="molecule type" value="Genomic_DNA"/>
</dbReference>
<dbReference type="PATRIC" id="fig|1340485.3.peg.1938"/>
<gene>
    <name evidence="1" type="ORF">M059_09310</name>
</gene>